<sequence>MIYEEMSIEEVVEYINKELLKGRTMKDIEVNDFGVNERVIGKRLARKNVKKVDGQFVLQSGSKMPEHQSKQVIVKNTDDNIISLSDNIEFIELNKRVNNLEKAFKEVLCVQSGSKVVTNNFGLKIYSNEDKPVAKTIRLYKEIWDKIDKVKELYPHLSYQVVLNSLLDEVTEKYLK</sequence>
<protein>
    <submittedName>
        <fullName evidence="1">Uncharacterized protein</fullName>
    </submittedName>
</protein>
<evidence type="ECO:0000313" key="1">
    <source>
        <dbReference type="EMBL" id="DAD70075.1"/>
    </source>
</evidence>
<organism evidence="1">
    <name type="scientific">Myoviridae sp. ct6F13</name>
    <dbReference type="NCBI Taxonomy" id="2827602"/>
    <lineage>
        <taxon>Viruses</taxon>
        <taxon>Duplodnaviria</taxon>
        <taxon>Heunggongvirae</taxon>
        <taxon>Uroviricota</taxon>
        <taxon>Caudoviricetes</taxon>
    </lineage>
</organism>
<reference evidence="1" key="1">
    <citation type="journal article" date="2021" name="Proc. Natl. Acad. Sci. U.S.A.">
        <title>A Catalog of Tens of Thousands of Viruses from Human Metagenomes Reveals Hidden Associations with Chronic Diseases.</title>
        <authorList>
            <person name="Tisza M.J."/>
            <person name="Buck C.B."/>
        </authorList>
    </citation>
    <scope>NUCLEOTIDE SEQUENCE</scope>
    <source>
        <strain evidence="1">Ct6F13</strain>
    </source>
</reference>
<dbReference type="EMBL" id="BK015859">
    <property type="protein sequence ID" value="DAD70075.1"/>
    <property type="molecule type" value="Genomic_DNA"/>
</dbReference>
<accession>A0A8S5LJR2</accession>
<name>A0A8S5LJR2_9CAUD</name>
<proteinExistence type="predicted"/>